<proteinExistence type="predicted"/>
<organism evidence="2 3">
    <name type="scientific">Portunus trituberculatus</name>
    <name type="common">Swimming crab</name>
    <name type="synonym">Neptunus trituberculatus</name>
    <dbReference type="NCBI Taxonomy" id="210409"/>
    <lineage>
        <taxon>Eukaryota</taxon>
        <taxon>Metazoa</taxon>
        <taxon>Ecdysozoa</taxon>
        <taxon>Arthropoda</taxon>
        <taxon>Crustacea</taxon>
        <taxon>Multicrustacea</taxon>
        <taxon>Malacostraca</taxon>
        <taxon>Eumalacostraca</taxon>
        <taxon>Eucarida</taxon>
        <taxon>Decapoda</taxon>
        <taxon>Pleocyemata</taxon>
        <taxon>Brachyura</taxon>
        <taxon>Eubrachyura</taxon>
        <taxon>Portunoidea</taxon>
        <taxon>Portunidae</taxon>
        <taxon>Portuninae</taxon>
        <taxon>Portunus</taxon>
    </lineage>
</organism>
<accession>A0A5B7DBY4</accession>
<sequence>MKLPVKTTNWFYTSTTAAATHSDTNRWECVRQPRPHSQMTTSRPLSTSHPQIYRTKAEDISTRQDTQVRVTHQQEKGRGSETTYRSRAS</sequence>
<evidence type="ECO:0000313" key="3">
    <source>
        <dbReference type="Proteomes" id="UP000324222"/>
    </source>
</evidence>
<feature type="compositionally biased region" description="Polar residues" evidence="1">
    <location>
        <begin position="35"/>
        <end position="50"/>
    </location>
</feature>
<evidence type="ECO:0000313" key="2">
    <source>
        <dbReference type="EMBL" id="MPC18616.1"/>
    </source>
</evidence>
<evidence type="ECO:0000256" key="1">
    <source>
        <dbReference type="SAM" id="MobiDB-lite"/>
    </source>
</evidence>
<gene>
    <name evidence="2" type="ORF">E2C01_011504</name>
</gene>
<dbReference type="AlphaFoldDB" id="A0A5B7DBY4"/>
<feature type="region of interest" description="Disordered" evidence="1">
    <location>
        <begin position="32"/>
        <end position="89"/>
    </location>
</feature>
<protein>
    <submittedName>
        <fullName evidence="2">Uncharacterized protein</fullName>
    </submittedName>
</protein>
<dbReference type="Proteomes" id="UP000324222">
    <property type="component" value="Unassembled WGS sequence"/>
</dbReference>
<reference evidence="2 3" key="1">
    <citation type="submission" date="2019-05" db="EMBL/GenBank/DDBJ databases">
        <title>Another draft genome of Portunus trituberculatus and its Hox gene families provides insights of decapod evolution.</title>
        <authorList>
            <person name="Jeong J.-H."/>
            <person name="Song I."/>
            <person name="Kim S."/>
            <person name="Choi T."/>
            <person name="Kim D."/>
            <person name="Ryu S."/>
            <person name="Kim W."/>
        </authorList>
    </citation>
    <scope>NUCLEOTIDE SEQUENCE [LARGE SCALE GENOMIC DNA]</scope>
    <source>
        <tissue evidence="2">Muscle</tissue>
    </source>
</reference>
<dbReference type="EMBL" id="VSRR010000697">
    <property type="protein sequence ID" value="MPC18616.1"/>
    <property type="molecule type" value="Genomic_DNA"/>
</dbReference>
<comment type="caution">
    <text evidence="2">The sequence shown here is derived from an EMBL/GenBank/DDBJ whole genome shotgun (WGS) entry which is preliminary data.</text>
</comment>
<keyword evidence="3" id="KW-1185">Reference proteome</keyword>
<feature type="compositionally biased region" description="Polar residues" evidence="1">
    <location>
        <begin position="80"/>
        <end position="89"/>
    </location>
</feature>
<name>A0A5B7DBY4_PORTR</name>